<keyword evidence="4 9" id="KW-0732">Signal</keyword>
<evidence type="ECO:0000256" key="9">
    <source>
        <dbReference type="RuleBase" id="RU366073"/>
    </source>
</evidence>
<dbReference type="Pfam" id="PF02868">
    <property type="entry name" value="Peptidase_M4_C"/>
    <property type="match status" value="1"/>
</dbReference>
<dbReference type="GO" id="GO:0005576">
    <property type="term" value="C:extracellular region"/>
    <property type="evidence" value="ECO:0007669"/>
    <property type="project" value="UniProtKB-SubCell"/>
</dbReference>
<feature type="domain" description="FTP" evidence="12">
    <location>
        <begin position="66"/>
        <end position="112"/>
    </location>
</feature>
<keyword evidence="5 9" id="KW-0378">Hydrolase</keyword>
<evidence type="ECO:0000259" key="10">
    <source>
        <dbReference type="Pfam" id="PF01447"/>
    </source>
</evidence>
<comment type="cofactor">
    <cofactor evidence="9">
        <name>Zn(2+)</name>
        <dbReference type="ChEBI" id="CHEBI:29105"/>
    </cofactor>
</comment>
<keyword evidence="9" id="KW-0964">Secreted</keyword>
<dbReference type="Gene3D" id="3.10.450.490">
    <property type="match status" value="1"/>
</dbReference>
<dbReference type="Gene3D" id="3.10.170.10">
    <property type="match status" value="1"/>
</dbReference>
<dbReference type="InterPro" id="IPR011096">
    <property type="entry name" value="FTP_domain"/>
</dbReference>
<dbReference type="Pfam" id="PF07504">
    <property type="entry name" value="FTP"/>
    <property type="match status" value="1"/>
</dbReference>
<gene>
    <name evidence="13" type="ORF">BJP25_11160</name>
</gene>
<dbReference type="InterPro" id="IPR050728">
    <property type="entry name" value="Zinc_Metalloprotease_M4"/>
</dbReference>
<comment type="function">
    <text evidence="9">Extracellular zinc metalloprotease.</text>
</comment>
<evidence type="ECO:0000313" key="13">
    <source>
        <dbReference type="EMBL" id="OLR94320.1"/>
    </source>
</evidence>
<dbReference type="SUPFAM" id="SSF55486">
    <property type="entry name" value="Metalloproteases ('zincins'), catalytic domain"/>
    <property type="match status" value="1"/>
</dbReference>
<dbReference type="InterPro" id="IPR001570">
    <property type="entry name" value="Peptidase_M4_C_domain"/>
</dbReference>
<evidence type="ECO:0000256" key="2">
    <source>
        <dbReference type="ARBA" id="ARBA00022670"/>
    </source>
</evidence>
<keyword evidence="14" id="KW-1185">Reference proteome</keyword>
<comment type="caution">
    <text evidence="13">The sequence shown here is derived from an EMBL/GenBank/DDBJ whole genome shotgun (WGS) entry which is preliminary data.</text>
</comment>
<dbReference type="InterPro" id="IPR013856">
    <property type="entry name" value="Peptidase_M4_domain"/>
</dbReference>
<comment type="subcellular location">
    <subcellularLocation>
        <location evidence="9">Secreted</location>
    </subcellularLocation>
</comment>
<dbReference type="PRINTS" id="PR00730">
    <property type="entry name" value="THERMOLYSIN"/>
</dbReference>
<dbReference type="GO" id="GO:0004222">
    <property type="term" value="F:metalloendopeptidase activity"/>
    <property type="evidence" value="ECO:0007669"/>
    <property type="project" value="UniProtKB-UniRule"/>
</dbReference>
<dbReference type="EMBL" id="MKQR01000007">
    <property type="protein sequence ID" value="OLR94320.1"/>
    <property type="molecule type" value="Genomic_DNA"/>
</dbReference>
<accession>A0A1Q9LQM4</accession>
<evidence type="ECO:0000259" key="12">
    <source>
        <dbReference type="Pfam" id="PF07504"/>
    </source>
</evidence>
<evidence type="ECO:0000256" key="7">
    <source>
        <dbReference type="ARBA" id="ARBA00023049"/>
    </source>
</evidence>
<evidence type="ECO:0000256" key="4">
    <source>
        <dbReference type="ARBA" id="ARBA00022729"/>
    </source>
</evidence>
<dbReference type="GO" id="GO:0006508">
    <property type="term" value="P:proteolysis"/>
    <property type="evidence" value="ECO:0007669"/>
    <property type="project" value="UniProtKB-KW"/>
</dbReference>
<feature type="domain" description="Peptidase M4" evidence="10">
    <location>
        <begin position="208"/>
        <end position="349"/>
    </location>
</feature>
<evidence type="ECO:0000256" key="6">
    <source>
        <dbReference type="ARBA" id="ARBA00022833"/>
    </source>
</evidence>
<evidence type="ECO:0000256" key="3">
    <source>
        <dbReference type="ARBA" id="ARBA00022723"/>
    </source>
</evidence>
<dbReference type="AlphaFoldDB" id="A0A1Q9LQM4"/>
<dbReference type="OrthoDB" id="345880at2"/>
<dbReference type="EC" id="3.4.24.-" evidence="9"/>
<feature type="domain" description="Peptidase M4 C-terminal" evidence="11">
    <location>
        <begin position="352"/>
        <end position="517"/>
    </location>
</feature>
<keyword evidence="3" id="KW-0479">Metal-binding</keyword>
<feature type="signal peptide" evidence="9">
    <location>
        <begin position="1"/>
        <end position="33"/>
    </location>
</feature>
<keyword evidence="7 9" id="KW-0482">Metalloprotease</keyword>
<dbReference type="InterPro" id="IPR023612">
    <property type="entry name" value="Peptidase_M4"/>
</dbReference>
<keyword evidence="2 9" id="KW-0645">Protease</keyword>
<feature type="chain" id="PRO_5023153039" description="Neutral metalloproteinase" evidence="9">
    <location>
        <begin position="34"/>
        <end position="518"/>
    </location>
</feature>
<evidence type="ECO:0000256" key="1">
    <source>
        <dbReference type="ARBA" id="ARBA00009388"/>
    </source>
</evidence>
<feature type="active site" description="Proton donor" evidence="8">
    <location>
        <position position="429"/>
    </location>
</feature>
<dbReference type="Gene3D" id="1.10.390.10">
    <property type="entry name" value="Neutral Protease Domain 2"/>
    <property type="match status" value="1"/>
</dbReference>
<evidence type="ECO:0000313" key="14">
    <source>
        <dbReference type="Proteomes" id="UP000186040"/>
    </source>
</evidence>
<organism evidence="13 14">
    <name type="scientific">Actinokineospora bangkokensis</name>
    <dbReference type="NCBI Taxonomy" id="1193682"/>
    <lineage>
        <taxon>Bacteria</taxon>
        <taxon>Bacillati</taxon>
        <taxon>Actinomycetota</taxon>
        <taxon>Actinomycetes</taxon>
        <taxon>Pseudonocardiales</taxon>
        <taxon>Pseudonocardiaceae</taxon>
        <taxon>Actinokineospora</taxon>
    </lineage>
</organism>
<dbReference type="Proteomes" id="UP000186040">
    <property type="component" value="Unassembled WGS sequence"/>
</dbReference>
<dbReference type="Pfam" id="PF01447">
    <property type="entry name" value="Peptidase_M4"/>
    <property type="match status" value="1"/>
</dbReference>
<comment type="similarity">
    <text evidence="1 9">Belongs to the peptidase M4 family.</text>
</comment>
<evidence type="ECO:0000256" key="8">
    <source>
        <dbReference type="PIRSR" id="PIRSR623612-1"/>
    </source>
</evidence>
<dbReference type="PANTHER" id="PTHR33794:SF1">
    <property type="entry name" value="BACILLOLYSIN"/>
    <property type="match status" value="1"/>
</dbReference>
<sequence length="518" mass="52821">MKRLVPGRALPACLATAALTASALAAVAGPAAAAPAPLTKPGALSLAATESGKVAAAAGLGPAERLVVKDAIAGKDGARHLRYDRTYGGLPVLGGDLVVTEAADGAIRSLHKASDAAFTLSTTPVLTAADAGARVLSTRAAEPMATAYAQRGQSTLMVYAVRTAPVLAYDTVLTGIKADQTPSVLHVVTDAATGAVLYTHDEVETAAGTGESMYGGSVTLDTTETSGGYQLTDPGRGNQEVLDDKSNQVFTDADNAWGDGTAADPATAAVDAAYGAATTWDYYKNSFGRNGIADDGRGAQSFVHYGNAYQNAFWSDSCFCMTYGDGANDEHPLTALDVAGHEMSHGVTSETAGLVYSGESGGLNEATSDIFGTMVEFSAGNAADPGDYLIGERIDLFGTGEPLRYMDDPTKDGKSVGCWTSSTGGLDVHHSSGVANHFFYLLAEGSANSPTCGAPAVTGIGREKAAAIWYNALTTKFVSTTDYADARTQTLAAAEELYGAGSAEVSAVAAAWSAAAVD</sequence>
<dbReference type="RefSeq" id="WP_075973703.1">
    <property type="nucleotide sequence ID" value="NZ_MKQR01000007.1"/>
</dbReference>
<dbReference type="InterPro" id="IPR027268">
    <property type="entry name" value="Peptidase_M4/M1_CTD_sf"/>
</dbReference>
<keyword evidence="6 9" id="KW-0862">Zinc</keyword>
<evidence type="ECO:0000256" key="5">
    <source>
        <dbReference type="ARBA" id="ARBA00022801"/>
    </source>
</evidence>
<reference evidence="13 14" key="1">
    <citation type="submission" date="2016-10" db="EMBL/GenBank/DDBJ databases">
        <title>The Draft Genome Sequence of Actinokineospora bangkokensis 44EHWT reveals the biosynthetic pathway of antifungal compounds Thailandins with unusual extender unit butylmalonyl-CoA.</title>
        <authorList>
            <person name="Greule A."/>
            <person name="Intra B."/>
            <person name="Flemming S."/>
            <person name="Rommel M.G."/>
            <person name="Panbangred W."/>
            <person name="Bechthold A."/>
        </authorList>
    </citation>
    <scope>NUCLEOTIDE SEQUENCE [LARGE SCALE GENOMIC DNA]</scope>
    <source>
        <strain evidence="13 14">44EHW</strain>
    </source>
</reference>
<name>A0A1Q9LQM4_9PSEU</name>
<feature type="active site" evidence="8">
    <location>
        <position position="342"/>
    </location>
</feature>
<evidence type="ECO:0000259" key="11">
    <source>
        <dbReference type="Pfam" id="PF02868"/>
    </source>
</evidence>
<proteinExistence type="inferred from homology"/>
<protein>
    <recommendedName>
        <fullName evidence="9">Neutral metalloproteinase</fullName>
        <ecNumber evidence="9">3.4.24.-</ecNumber>
    </recommendedName>
</protein>
<dbReference type="STRING" id="1193682.BJP25_11160"/>
<dbReference type="GO" id="GO:0046872">
    <property type="term" value="F:metal ion binding"/>
    <property type="evidence" value="ECO:0007669"/>
    <property type="project" value="UniProtKB-UniRule"/>
</dbReference>
<dbReference type="CDD" id="cd09597">
    <property type="entry name" value="M4_TLP"/>
    <property type="match status" value="1"/>
</dbReference>
<dbReference type="PANTHER" id="PTHR33794">
    <property type="entry name" value="BACILLOLYSIN"/>
    <property type="match status" value="1"/>
</dbReference>